<feature type="compositionally biased region" description="Low complexity" evidence="2">
    <location>
        <begin position="59"/>
        <end position="77"/>
    </location>
</feature>
<comment type="caution">
    <text evidence="3">The sequence shown here is derived from an EMBL/GenBank/DDBJ whole genome shotgun (WGS) entry which is preliminary data.</text>
</comment>
<feature type="coiled-coil region" evidence="1">
    <location>
        <begin position="449"/>
        <end position="476"/>
    </location>
</feature>
<organism evidence="3 4">
    <name type="scientific">Batrachochytrium salamandrivorans</name>
    <dbReference type="NCBI Taxonomy" id="1357716"/>
    <lineage>
        <taxon>Eukaryota</taxon>
        <taxon>Fungi</taxon>
        <taxon>Fungi incertae sedis</taxon>
        <taxon>Chytridiomycota</taxon>
        <taxon>Chytridiomycota incertae sedis</taxon>
        <taxon>Chytridiomycetes</taxon>
        <taxon>Rhizophydiales</taxon>
        <taxon>Rhizophydiales incertae sedis</taxon>
        <taxon>Batrachochytrium</taxon>
    </lineage>
</organism>
<feature type="compositionally biased region" description="Polar residues" evidence="2">
    <location>
        <begin position="44"/>
        <end position="58"/>
    </location>
</feature>
<name>A0ABQ8F250_9FUNG</name>
<keyword evidence="4" id="KW-1185">Reference proteome</keyword>
<evidence type="ECO:0000313" key="4">
    <source>
        <dbReference type="Proteomes" id="UP001648503"/>
    </source>
</evidence>
<feature type="coiled-coil region" evidence="1">
    <location>
        <begin position="645"/>
        <end position="694"/>
    </location>
</feature>
<feature type="coiled-coil region" evidence="1">
    <location>
        <begin position="536"/>
        <end position="570"/>
    </location>
</feature>
<reference evidence="3 4" key="1">
    <citation type="submission" date="2021-02" db="EMBL/GenBank/DDBJ databases">
        <title>Variation within the Batrachochytrium salamandrivorans European outbreak.</title>
        <authorList>
            <person name="Kelly M."/>
            <person name="Pasmans F."/>
            <person name="Shea T.P."/>
            <person name="Munoz J.F."/>
            <person name="Carranza S."/>
            <person name="Cuomo C.A."/>
            <person name="Martel A."/>
        </authorList>
    </citation>
    <scope>NUCLEOTIDE SEQUENCE [LARGE SCALE GENOMIC DNA]</scope>
    <source>
        <strain evidence="3 4">AMFP18/2</strain>
    </source>
</reference>
<feature type="region of interest" description="Disordered" evidence="2">
    <location>
        <begin position="44"/>
        <end position="77"/>
    </location>
</feature>
<evidence type="ECO:0000313" key="3">
    <source>
        <dbReference type="EMBL" id="KAH6590460.1"/>
    </source>
</evidence>
<accession>A0ABQ8F250</accession>
<gene>
    <name evidence="3" type="ORF">BASA50_009435</name>
</gene>
<feature type="coiled-coil region" evidence="1">
    <location>
        <begin position="289"/>
        <end position="337"/>
    </location>
</feature>
<evidence type="ECO:0000256" key="2">
    <source>
        <dbReference type="SAM" id="MobiDB-lite"/>
    </source>
</evidence>
<evidence type="ECO:0000256" key="1">
    <source>
        <dbReference type="SAM" id="Coils"/>
    </source>
</evidence>
<keyword evidence="1" id="KW-0175">Coiled coil</keyword>
<dbReference type="EMBL" id="JAFCIX010000433">
    <property type="protein sequence ID" value="KAH6590460.1"/>
    <property type="molecule type" value="Genomic_DNA"/>
</dbReference>
<dbReference type="Proteomes" id="UP001648503">
    <property type="component" value="Unassembled WGS sequence"/>
</dbReference>
<proteinExistence type="predicted"/>
<sequence length="742" mass="81951">MEHPAVVTTTGSGVDTASISTVEGEHYLPLATVVSATIPASLSVTTSLTPNPQRQSDITAASTTSAKSSSLPSSADTANSLPLIHLSKVVDPGVPEYREIQTNREKILKMLDSGMANSFSYGSRSEVATSTISTPAASASSYSSPVVAAQVYPKDSLAASPKHSDASVSVLHTFAIDSQSLLSNNAHGSIESDTTYLYGNDPGAFNGPLHQSHGKNIYYANGNIIQKTASLPAQIDNSAACPNAHQCIAHQRLVRDLKTARSIRLRHRDDQDGIDKFVQQEISTALLVIKGLMETKTLHEDEFAQLRDQYTNLHTSLEAVQVDFDELQVASDSLRDERDGFEIAIRQTAADLARAKTDHIQYKNELAMANTLLSDRQVYIQSLERQLLLSNTVPSSLYSLSGDSGIPVDTVSDDSVTLKNAHSHVVPHSSLEDISAYPVSDLTATHNAIEALQLEARSLANKLEAAETQSNEMSARLTAKISECDQLNFLVATHDEECHSYNSKITELSDQIETLRLAQTQHDDSTSTVGTMLCGHSALEMELSNARIELTDLRLQLDKCIEDNEKLKRLDAEIRATDRTRLSVENDILRRENKGLYVTMEQVKAFEDRLLHDYRELGRTEVILRDDIKALLAKSECSLKKDIEYAELTRQLKAREQEIVSLNEELSSYHDDSKKRLDKEKETLMDQHNELKSQYLGILANASDALLTLSEAELAVQQYPILERVLNRLRDIDQDRKGLVWL</sequence>
<protein>
    <recommendedName>
        <fullName evidence="5">Up-regulated during septation protein 1 domain-containing protein</fullName>
    </recommendedName>
</protein>
<evidence type="ECO:0008006" key="5">
    <source>
        <dbReference type="Google" id="ProtNLM"/>
    </source>
</evidence>